<accession>A0A3B0Z3A7</accession>
<proteinExistence type="predicted"/>
<evidence type="ECO:0000313" key="1">
    <source>
        <dbReference type="EMBL" id="VAW75196.1"/>
    </source>
</evidence>
<name>A0A3B0Z3A7_9ZZZZ</name>
<gene>
    <name evidence="1" type="ORF">MNBD_GAMMA15-1977</name>
</gene>
<dbReference type="AlphaFoldDB" id="A0A3B0Z3A7"/>
<organism evidence="1">
    <name type="scientific">hydrothermal vent metagenome</name>
    <dbReference type="NCBI Taxonomy" id="652676"/>
    <lineage>
        <taxon>unclassified sequences</taxon>
        <taxon>metagenomes</taxon>
        <taxon>ecological metagenomes</taxon>
    </lineage>
</organism>
<sequence length="168" mass="19236">MASNYLEQLVAEWYEYQGYFIRRNVMVGKLPKGGYEGELDIVAFHPEKKHLLHIEPTHDAHSWAKREQRFKKKFSAGRKYIPELFKGLDIPDEIEQVCLLGFGSNVNHPYLAGGKVVTVAEFLSGVIKEIGKSSMHSNAMSENHPILRTLQFITQNRLLFSELLDNGF</sequence>
<dbReference type="EMBL" id="UOFN01000046">
    <property type="protein sequence ID" value="VAW75196.1"/>
    <property type="molecule type" value="Genomic_DNA"/>
</dbReference>
<protein>
    <recommendedName>
        <fullName evidence="2">NERD domain-containing protein</fullName>
    </recommendedName>
</protein>
<evidence type="ECO:0008006" key="2">
    <source>
        <dbReference type="Google" id="ProtNLM"/>
    </source>
</evidence>
<reference evidence="1" key="1">
    <citation type="submission" date="2018-06" db="EMBL/GenBank/DDBJ databases">
        <authorList>
            <person name="Zhirakovskaya E."/>
        </authorList>
    </citation>
    <scope>NUCLEOTIDE SEQUENCE</scope>
</reference>